<feature type="region of interest" description="Disordered" evidence="1">
    <location>
        <begin position="140"/>
        <end position="191"/>
    </location>
</feature>
<evidence type="ECO:0000313" key="3">
    <source>
        <dbReference type="Proteomes" id="UP000298030"/>
    </source>
</evidence>
<dbReference type="Proteomes" id="UP000298030">
    <property type="component" value="Unassembled WGS sequence"/>
</dbReference>
<dbReference type="EMBL" id="QPFP01000359">
    <property type="protein sequence ID" value="TEB15349.1"/>
    <property type="molecule type" value="Genomic_DNA"/>
</dbReference>
<dbReference type="AlphaFoldDB" id="A0A4Y7S202"/>
<sequence length="191" mass="20198">MAARRPAILTILTAPPQTERERTGKLQQAPFYGPGATNPPTSLGLRVLNQGLIERTCQACRSGHIDKGSGVLLRTPDQGHVGRDVDVHLRLHAPAGTAGLGGGVSGLMTKVVAIPRAPSSPSNSSAREAARTMSDICSYQSDQMRRSDPAMPEFSTASHIPDESKNRLSDSPGKDVTKLAGPEKLPMGRIS</sequence>
<accession>A0A4Y7S202</accession>
<gene>
    <name evidence="2" type="ORF">FA13DRAFT_1721214</name>
</gene>
<evidence type="ECO:0000313" key="2">
    <source>
        <dbReference type="EMBL" id="TEB15349.1"/>
    </source>
</evidence>
<proteinExistence type="predicted"/>
<feature type="compositionally biased region" description="Basic and acidic residues" evidence="1">
    <location>
        <begin position="160"/>
        <end position="177"/>
    </location>
</feature>
<evidence type="ECO:0000256" key="1">
    <source>
        <dbReference type="SAM" id="MobiDB-lite"/>
    </source>
</evidence>
<keyword evidence="3" id="KW-1185">Reference proteome</keyword>
<comment type="caution">
    <text evidence="2">The sequence shown here is derived from an EMBL/GenBank/DDBJ whole genome shotgun (WGS) entry which is preliminary data.</text>
</comment>
<name>A0A4Y7S202_COPMI</name>
<protein>
    <submittedName>
        <fullName evidence="2">Uncharacterized protein</fullName>
    </submittedName>
</protein>
<reference evidence="2 3" key="1">
    <citation type="journal article" date="2019" name="Nat. Ecol. Evol.">
        <title>Megaphylogeny resolves global patterns of mushroom evolution.</title>
        <authorList>
            <person name="Varga T."/>
            <person name="Krizsan K."/>
            <person name="Foldi C."/>
            <person name="Dima B."/>
            <person name="Sanchez-Garcia M."/>
            <person name="Sanchez-Ramirez S."/>
            <person name="Szollosi G.J."/>
            <person name="Szarkandi J.G."/>
            <person name="Papp V."/>
            <person name="Albert L."/>
            <person name="Andreopoulos W."/>
            <person name="Angelini C."/>
            <person name="Antonin V."/>
            <person name="Barry K.W."/>
            <person name="Bougher N.L."/>
            <person name="Buchanan P."/>
            <person name="Buyck B."/>
            <person name="Bense V."/>
            <person name="Catcheside P."/>
            <person name="Chovatia M."/>
            <person name="Cooper J."/>
            <person name="Damon W."/>
            <person name="Desjardin D."/>
            <person name="Finy P."/>
            <person name="Geml J."/>
            <person name="Haridas S."/>
            <person name="Hughes K."/>
            <person name="Justo A."/>
            <person name="Karasinski D."/>
            <person name="Kautmanova I."/>
            <person name="Kiss B."/>
            <person name="Kocsube S."/>
            <person name="Kotiranta H."/>
            <person name="LaButti K.M."/>
            <person name="Lechner B.E."/>
            <person name="Liimatainen K."/>
            <person name="Lipzen A."/>
            <person name="Lukacs Z."/>
            <person name="Mihaltcheva S."/>
            <person name="Morgado L.N."/>
            <person name="Niskanen T."/>
            <person name="Noordeloos M.E."/>
            <person name="Ohm R.A."/>
            <person name="Ortiz-Santana B."/>
            <person name="Ovrebo C."/>
            <person name="Racz N."/>
            <person name="Riley R."/>
            <person name="Savchenko A."/>
            <person name="Shiryaev A."/>
            <person name="Soop K."/>
            <person name="Spirin V."/>
            <person name="Szebenyi C."/>
            <person name="Tomsovsky M."/>
            <person name="Tulloss R.E."/>
            <person name="Uehling J."/>
            <person name="Grigoriev I.V."/>
            <person name="Vagvolgyi C."/>
            <person name="Papp T."/>
            <person name="Martin F.M."/>
            <person name="Miettinen O."/>
            <person name="Hibbett D.S."/>
            <person name="Nagy L.G."/>
        </authorList>
    </citation>
    <scope>NUCLEOTIDE SEQUENCE [LARGE SCALE GENOMIC DNA]</scope>
    <source>
        <strain evidence="2 3">FP101781</strain>
    </source>
</reference>
<organism evidence="2 3">
    <name type="scientific">Coprinellus micaceus</name>
    <name type="common">Glistening ink-cap mushroom</name>
    <name type="synonym">Coprinus micaceus</name>
    <dbReference type="NCBI Taxonomy" id="71717"/>
    <lineage>
        <taxon>Eukaryota</taxon>
        <taxon>Fungi</taxon>
        <taxon>Dikarya</taxon>
        <taxon>Basidiomycota</taxon>
        <taxon>Agaricomycotina</taxon>
        <taxon>Agaricomycetes</taxon>
        <taxon>Agaricomycetidae</taxon>
        <taxon>Agaricales</taxon>
        <taxon>Agaricineae</taxon>
        <taxon>Psathyrellaceae</taxon>
        <taxon>Coprinellus</taxon>
    </lineage>
</organism>